<keyword evidence="6" id="KW-1185">Reference proteome</keyword>
<dbReference type="InterPro" id="IPR013154">
    <property type="entry name" value="ADH-like_N"/>
</dbReference>
<dbReference type="SUPFAM" id="SSF51735">
    <property type="entry name" value="NAD(P)-binding Rossmann-fold domains"/>
    <property type="match status" value="1"/>
</dbReference>
<evidence type="ECO:0000313" key="6">
    <source>
        <dbReference type="Proteomes" id="UP001596548"/>
    </source>
</evidence>
<dbReference type="SUPFAM" id="SSF50129">
    <property type="entry name" value="GroES-like"/>
    <property type="match status" value="1"/>
</dbReference>
<keyword evidence="3" id="KW-0812">Transmembrane</keyword>
<dbReference type="Gene3D" id="3.90.180.10">
    <property type="entry name" value="Medium-chain alcohol dehydrogenases, catalytic domain"/>
    <property type="match status" value="1"/>
</dbReference>
<evidence type="ECO:0000256" key="2">
    <source>
        <dbReference type="ARBA" id="ARBA00023002"/>
    </source>
</evidence>
<keyword evidence="3" id="KW-0472">Membrane</keyword>
<evidence type="ECO:0000256" key="1">
    <source>
        <dbReference type="ARBA" id="ARBA00001947"/>
    </source>
</evidence>
<feature type="transmembrane region" description="Helical" evidence="3">
    <location>
        <begin position="163"/>
        <end position="188"/>
    </location>
</feature>
<evidence type="ECO:0000313" key="5">
    <source>
        <dbReference type="EMBL" id="MFC7279546.1"/>
    </source>
</evidence>
<sequence>MKALVFDEVGGEISLQELKNPVCPPGGAVIGVRATGVCRSDWHAWRGHDPVALPHVPGHEFAGVVVSSDAERFAVGDRVTAPFVNGCGECDYCRSGNAQICPSQTQPGFTHHGSFAERVVVRAADTNLVRLPEEIDFVAAAALGCRFATAFRALRGMHPRETVAVYGCGGVGLSVVMIAVALGARVLVVDPSPAARAAAAGLGAVPKAEIAGEADVAIDAYGSAATAMASVRSLRRGGRHVQVGLMLGDDARAPLPWDLVVAHELTVAGSHGMAAADYPAMLDLVVSGRLNPRRLVGSTVPLADAGRALMAMDDPIARSAGIVVAVNEYAG</sequence>
<dbReference type="Pfam" id="PF00107">
    <property type="entry name" value="ADH_zinc_N"/>
    <property type="match status" value="1"/>
</dbReference>
<feature type="domain" description="Enoyl reductase (ER)" evidence="4">
    <location>
        <begin position="10"/>
        <end position="325"/>
    </location>
</feature>
<protein>
    <submittedName>
        <fullName evidence="5">Alcohol dehydrogenase catalytic domain-containing protein</fullName>
    </submittedName>
</protein>
<evidence type="ECO:0000259" key="4">
    <source>
        <dbReference type="SMART" id="SM00829"/>
    </source>
</evidence>
<dbReference type="InterPro" id="IPR011032">
    <property type="entry name" value="GroES-like_sf"/>
</dbReference>
<gene>
    <name evidence="5" type="ORF">ACFQS1_36755</name>
</gene>
<organism evidence="5 6">
    <name type="scientific">Paractinoplanes rhizophilus</name>
    <dbReference type="NCBI Taxonomy" id="1416877"/>
    <lineage>
        <taxon>Bacteria</taxon>
        <taxon>Bacillati</taxon>
        <taxon>Actinomycetota</taxon>
        <taxon>Actinomycetes</taxon>
        <taxon>Micromonosporales</taxon>
        <taxon>Micromonosporaceae</taxon>
        <taxon>Paractinoplanes</taxon>
    </lineage>
</organism>
<dbReference type="InterPro" id="IPR036291">
    <property type="entry name" value="NAD(P)-bd_dom_sf"/>
</dbReference>
<dbReference type="SMART" id="SM00829">
    <property type="entry name" value="PKS_ER"/>
    <property type="match status" value="1"/>
</dbReference>
<comment type="cofactor">
    <cofactor evidence="1">
        <name>Zn(2+)</name>
        <dbReference type="ChEBI" id="CHEBI:29105"/>
    </cofactor>
</comment>
<dbReference type="RefSeq" id="WP_378976968.1">
    <property type="nucleotide sequence ID" value="NZ_JBHTBJ010000053.1"/>
</dbReference>
<dbReference type="InterPro" id="IPR020843">
    <property type="entry name" value="ER"/>
</dbReference>
<keyword evidence="3" id="KW-1133">Transmembrane helix</keyword>
<evidence type="ECO:0000256" key="3">
    <source>
        <dbReference type="SAM" id="Phobius"/>
    </source>
</evidence>
<dbReference type="Proteomes" id="UP001596548">
    <property type="component" value="Unassembled WGS sequence"/>
</dbReference>
<proteinExistence type="predicted"/>
<comment type="caution">
    <text evidence="5">The sequence shown here is derived from an EMBL/GenBank/DDBJ whole genome shotgun (WGS) entry which is preliminary data.</text>
</comment>
<dbReference type="PANTHER" id="PTHR43401">
    <property type="entry name" value="L-THREONINE 3-DEHYDROGENASE"/>
    <property type="match status" value="1"/>
</dbReference>
<accession>A0ABW2I3X9</accession>
<dbReference type="PANTHER" id="PTHR43401:SF5">
    <property type="entry name" value="ALCOHOL DEHYDROGENASE-RELATED"/>
    <property type="match status" value="1"/>
</dbReference>
<dbReference type="InterPro" id="IPR013149">
    <property type="entry name" value="ADH-like_C"/>
</dbReference>
<dbReference type="Pfam" id="PF08240">
    <property type="entry name" value="ADH_N"/>
    <property type="match status" value="1"/>
</dbReference>
<reference evidence="6" key="1">
    <citation type="journal article" date="2019" name="Int. J. Syst. Evol. Microbiol.">
        <title>The Global Catalogue of Microorganisms (GCM) 10K type strain sequencing project: providing services to taxonomists for standard genome sequencing and annotation.</title>
        <authorList>
            <consortium name="The Broad Institute Genomics Platform"/>
            <consortium name="The Broad Institute Genome Sequencing Center for Infectious Disease"/>
            <person name="Wu L."/>
            <person name="Ma J."/>
        </authorList>
    </citation>
    <scope>NUCLEOTIDE SEQUENCE [LARGE SCALE GENOMIC DNA]</scope>
    <source>
        <strain evidence="6">XZYJT-10</strain>
    </source>
</reference>
<dbReference type="InterPro" id="IPR050129">
    <property type="entry name" value="Zn_alcohol_dh"/>
</dbReference>
<dbReference type="EMBL" id="JBHTBJ010000053">
    <property type="protein sequence ID" value="MFC7279546.1"/>
    <property type="molecule type" value="Genomic_DNA"/>
</dbReference>
<keyword evidence="2" id="KW-0560">Oxidoreductase</keyword>
<name>A0ABW2I3X9_9ACTN</name>